<accession>A0A498K0I8</accession>
<dbReference type="EMBL" id="RDQH01000330">
    <property type="protein sequence ID" value="RXI01121.1"/>
    <property type="molecule type" value="Genomic_DNA"/>
</dbReference>
<dbReference type="Proteomes" id="UP000290289">
    <property type="component" value="Chromosome 4"/>
</dbReference>
<organism evidence="1 2">
    <name type="scientific">Malus domestica</name>
    <name type="common">Apple</name>
    <name type="synonym">Pyrus malus</name>
    <dbReference type="NCBI Taxonomy" id="3750"/>
    <lineage>
        <taxon>Eukaryota</taxon>
        <taxon>Viridiplantae</taxon>
        <taxon>Streptophyta</taxon>
        <taxon>Embryophyta</taxon>
        <taxon>Tracheophyta</taxon>
        <taxon>Spermatophyta</taxon>
        <taxon>Magnoliopsida</taxon>
        <taxon>eudicotyledons</taxon>
        <taxon>Gunneridae</taxon>
        <taxon>Pentapetalae</taxon>
        <taxon>rosids</taxon>
        <taxon>fabids</taxon>
        <taxon>Rosales</taxon>
        <taxon>Rosaceae</taxon>
        <taxon>Amygdaloideae</taxon>
        <taxon>Maleae</taxon>
        <taxon>Malus</taxon>
    </lineage>
</organism>
<gene>
    <name evidence="1" type="ORF">DVH24_001355</name>
</gene>
<evidence type="ECO:0000313" key="1">
    <source>
        <dbReference type="EMBL" id="RXI01121.1"/>
    </source>
</evidence>
<name>A0A498K0I8_MALDO</name>
<protein>
    <submittedName>
        <fullName evidence="1">Uncharacterized protein</fullName>
    </submittedName>
</protein>
<proteinExistence type="predicted"/>
<reference evidence="1 2" key="1">
    <citation type="submission" date="2018-10" db="EMBL/GenBank/DDBJ databases">
        <title>A high-quality apple genome assembly.</title>
        <authorList>
            <person name="Hu J."/>
        </authorList>
    </citation>
    <scope>NUCLEOTIDE SEQUENCE [LARGE SCALE GENOMIC DNA]</scope>
    <source>
        <strain evidence="2">cv. HFTH1</strain>
        <tissue evidence="1">Young leaf</tissue>
    </source>
</reference>
<evidence type="ECO:0000313" key="2">
    <source>
        <dbReference type="Proteomes" id="UP000290289"/>
    </source>
</evidence>
<comment type="caution">
    <text evidence="1">The sequence shown here is derived from an EMBL/GenBank/DDBJ whole genome shotgun (WGS) entry which is preliminary data.</text>
</comment>
<dbReference type="AlphaFoldDB" id="A0A498K0I8"/>
<keyword evidence="2" id="KW-1185">Reference proteome</keyword>
<sequence length="161" mass="18783">MSALQKNKTWEIVPLPKRKKLLAAKMSYVDELFFDRKIQTLKLTTYQDNPQIKDPKILSQASPTPPPPTTANGITSLLTTHKFSRLWLRLDLEPEIGEDKGDWVGFEPMRGRDLVEFFHRLGWKRGSARARFERKKREGERELIGSNSHLHFSNLQVIYQH</sequence>